<dbReference type="InterPro" id="IPR003658">
    <property type="entry name" value="Anti-sigma_ant"/>
</dbReference>
<dbReference type="STRING" id="126673.AWC01_01335"/>
<evidence type="ECO:0000256" key="2">
    <source>
        <dbReference type="RuleBase" id="RU003749"/>
    </source>
</evidence>
<dbReference type="KEGG" id="mdr:MDOR_20170"/>
<accession>A0A1X1TLK3</accession>
<dbReference type="SUPFAM" id="SSF52091">
    <property type="entry name" value="SpoIIaa-like"/>
    <property type="match status" value="1"/>
</dbReference>
<dbReference type="RefSeq" id="WP_235849493.1">
    <property type="nucleotide sequence ID" value="NZ_AP022605.1"/>
</dbReference>
<dbReference type="Pfam" id="PF01740">
    <property type="entry name" value="STAS"/>
    <property type="match status" value="1"/>
</dbReference>
<dbReference type="PANTHER" id="PTHR33495">
    <property type="entry name" value="ANTI-SIGMA FACTOR ANTAGONIST TM_1081-RELATED-RELATED"/>
    <property type="match status" value="1"/>
</dbReference>
<reference evidence="4 7" key="2">
    <citation type="journal article" date="2019" name="Emerg. Microbes Infect.">
        <title>Comprehensive subspecies identification of 175 nontuberculous mycobacteria species based on 7547 genomic profiles.</title>
        <authorList>
            <person name="Matsumoto Y."/>
            <person name="Kinjo T."/>
            <person name="Motooka D."/>
            <person name="Nabeya D."/>
            <person name="Jung N."/>
            <person name="Uechi K."/>
            <person name="Horii T."/>
            <person name="Iida T."/>
            <person name="Fujita J."/>
            <person name="Nakamura S."/>
        </authorList>
    </citation>
    <scope>NUCLEOTIDE SEQUENCE [LARGE SCALE GENOMIC DNA]</scope>
    <source>
        <strain evidence="4 7">JCM 12405</strain>
    </source>
</reference>
<dbReference type="EMBL" id="LQOS01000007">
    <property type="protein sequence ID" value="ORV45430.1"/>
    <property type="molecule type" value="Genomic_DNA"/>
</dbReference>
<comment type="similarity">
    <text evidence="1 2">Belongs to the anti-sigma-factor antagonist family.</text>
</comment>
<gene>
    <name evidence="4" type="primary">rsfB</name>
    <name evidence="5" type="ORF">AWC01_01335</name>
    <name evidence="4" type="ORF">MDOR_20170</name>
</gene>
<dbReference type="PROSITE" id="PS50801">
    <property type="entry name" value="STAS"/>
    <property type="match status" value="1"/>
</dbReference>
<dbReference type="GO" id="GO:0043856">
    <property type="term" value="F:anti-sigma factor antagonist activity"/>
    <property type="evidence" value="ECO:0007669"/>
    <property type="project" value="InterPro"/>
</dbReference>
<reference evidence="4" key="3">
    <citation type="submission" date="2020-02" db="EMBL/GenBank/DDBJ databases">
        <authorList>
            <person name="Matsumoto Y."/>
            <person name="Motooka D."/>
            <person name="Nakamura S."/>
        </authorList>
    </citation>
    <scope>NUCLEOTIDE SEQUENCE</scope>
    <source>
        <strain evidence="4">JCM 12405</strain>
    </source>
</reference>
<evidence type="ECO:0000313" key="7">
    <source>
        <dbReference type="Proteomes" id="UP000467201"/>
    </source>
</evidence>
<feature type="domain" description="STAS" evidence="3">
    <location>
        <begin position="31"/>
        <end position="128"/>
    </location>
</feature>
<dbReference type="NCBIfam" id="TIGR00377">
    <property type="entry name" value="ant_ant_sig"/>
    <property type="match status" value="1"/>
</dbReference>
<evidence type="ECO:0000259" key="3">
    <source>
        <dbReference type="PROSITE" id="PS50801"/>
    </source>
</evidence>
<sequence>MEEQREAAAGSASAADSTDCQISERWVDRTVVVSVAGVVDMLTAPQLEQAIRAGLAKEPAGLVVDFSAVEFLASAGMGILVAIHDEIPAGVNFCVVAEGPATSRPLKLLGIADIIPLYASVDEALTALSA</sequence>
<dbReference type="InterPro" id="IPR002645">
    <property type="entry name" value="STAS_dom"/>
</dbReference>
<dbReference type="Proteomes" id="UP000467201">
    <property type="component" value="Chromosome"/>
</dbReference>
<proteinExistence type="inferred from homology"/>
<name>A0A1X1TLK3_9MYCO</name>
<dbReference type="InterPro" id="IPR036513">
    <property type="entry name" value="STAS_dom_sf"/>
</dbReference>
<evidence type="ECO:0000313" key="6">
    <source>
        <dbReference type="Proteomes" id="UP000193564"/>
    </source>
</evidence>
<evidence type="ECO:0000313" key="4">
    <source>
        <dbReference type="EMBL" id="BBZ07848.1"/>
    </source>
</evidence>
<dbReference type="EMBL" id="AP022605">
    <property type="protein sequence ID" value="BBZ07848.1"/>
    <property type="molecule type" value="Genomic_DNA"/>
</dbReference>
<keyword evidence="6" id="KW-1185">Reference proteome</keyword>
<dbReference type="Proteomes" id="UP000193564">
    <property type="component" value="Unassembled WGS sequence"/>
</dbReference>
<organism evidence="5 6">
    <name type="scientific">Mycolicibacterium doricum</name>
    <dbReference type="NCBI Taxonomy" id="126673"/>
    <lineage>
        <taxon>Bacteria</taxon>
        <taxon>Bacillati</taxon>
        <taxon>Actinomycetota</taxon>
        <taxon>Actinomycetes</taxon>
        <taxon>Mycobacteriales</taxon>
        <taxon>Mycobacteriaceae</taxon>
        <taxon>Mycolicibacterium</taxon>
    </lineage>
</organism>
<dbReference type="AlphaFoldDB" id="A0A1X1TLK3"/>
<dbReference type="CDD" id="cd07043">
    <property type="entry name" value="STAS_anti-anti-sigma_factors"/>
    <property type="match status" value="1"/>
</dbReference>
<reference evidence="5 6" key="1">
    <citation type="submission" date="2016-01" db="EMBL/GenBank/DDBJ databases">
        <title>The new phylogeny of the genus Mycobacterium.</title>
        <authorList>
            <person name="Tarcisio F."/>
            <person name="Conor M."/>
            <person name="Antonella G."/>
            <person name="Elisabetta G."/>
            <person name="Giulia F.S."/>
            <person name="Sara T."/>
            <person name="Anna F."/>
            <person name="Clotilde B."/>
            <person name="Roberto B."/>
            <person name="Veronica D.S."/>
            <person name="Fabio R."/>
            <person name="Monica P."/>
            <person name="Olivier J."/>
            <person name="Enrico T."/>
            <person name="Nicola S."/>
        </authorList>
    </citation>
    <scope>NUCLEOTIDE SEQUENCE [LARGE SCALE GENOMIC DNA]</scope>
    <source>
        <strain evidence="5 6">DSM 44339</strain>
    </source>
</reference>
<dbReference type="PANTHER" id="PTHR33495:SF13">
    <property type="entry name" value="ANTI-SIGMA-F FACTOR ANTAGONIST RSFB"/>
    <property type="match status" value="1"/>
</dbReference>
<dbReference type="Gene3D" id="3.30.750.24">
    <property type="entry name" value="STAS domain"/>
    <property type="match status" value="1"/>
</dbReference>
<protein>
    <recommendedName>
        <fullName evidence="2">Anti-sigma factor antagonist</fullName>
    </recommendedName>
</protein>
<evidence type="ECO:0000256" key="1">
    <source>
        <dbReference type="ARBA" id="ARBA00009013"/>
    </source>
</evidence>
<evidence type="ECO:0000313" key="5">
    <source>
        <dbReference type="EMBL" id="ORV45430.1"/>
    </source>
</evidence>